<protein>
    <submittedName>
        <fullName evidence="2">Uncharacterized protein</fullName>
    </submittedName>
</protein>
<reference evidence="2" key="1">
    <citation type="submission" date="2020-02" db="EMBL/GenBank/DDBJ databases">
        <authorList>
            <person name="Scholz U."/>
            <person name="Mascher M."/>
            <person name="Fiebig A."/>
        </authorList>
    </citation>
    <scope>NUCLEOTIDE SEQUENCE</scope>
</reference>
<dbReference type="OrthoDB" id="413361at2759"/>
<dbReference type="EMBL" id="LR746268">
    <property type="protein sequence ID" value="CAA7396062.1"/>
    <property type="molecule type" value="Genomic_DNA"/>
</dbReference>
<evidence type="ECO:0000313" key="2">
    <source>
        <dbReference type="EMBL" id="CAA7396062.1"/>
    </source>
</evidence>
<sequence>MSYISTNNQLADMFTKCISGAQLQKIILKLRIEDIHSPA</sequence>
<dbReference type="AlphaFoldDB" id="A0A7I8KEV9"/>
<gene>
    <name evidence="1" type="ORF">SI7747_05006150</name>
    <name evidence="2" type="ORF">SI8410_05006725</name>
</gene>
<evidence type="ECO:0000313" key="1">
    <source>
        <dbReference type="EMBL" id="CAA2619981.1"/>
    </source>
</evidence>
<dbReference type="Proteomes" id="UP000663760">
    <property type="component" value="Chromosome 5"/>
</dbReference>
<dbReference type="EMBL" id="LR743592">
    <property type="protein sequence ID" value="CAA2619981.1"/>
    <property type="molecule type" value="Genomic_DNA"/>
</dbReference>
<evidence type="ECO:0000313" key="3">
    <source>
        <dbReference type="Proteomes" id="UP000663760"/>
    </source>
</evidence>
<accession>A0A7I8KEV9</accession>
<name>A0A7I8KEV9_SPIIN</name>
<organism evidence="2 3">
    <name type="scientific">Spirodela intermedia</name>
    <name type="common">Intermediate duckweed</name>
    <dbReference type="NCBI Taxonomy" id="51605"/>
    <lineage>
        <taxon>Eukaryota</taxon>
        <taxon>Viridiplantae</taxon>
        <taxon>Streptophyta</taxon>
        <taxon>Embryophyta</taxon>
        <taxon>Tracheophyta</taxon>
        <taxon>Spermatophyta</taxon>
        <taxon>Magnoliopsida</taxon>
        <taxon>Liliopsida</taxon>
        <taxon>Araceae</taxon>
        <taxon>Lemnoideae</taxon>
        <taxon>Spirodela</taxon>
    </lineage>
</organism>
<keyword evidence="3" id="KW-1185">Reference proteome</keyword>
<proteinExistence type="predicted"/>